<evidence type="ECO:0000313" key="8">
    <source>
        <dbReference type="Proteomes" id="UP000005777"/>
    </source>
</evidence>
<dbReference type="eggNOG" id="COG0791">
    <property type="taxonomic scope" value="Bacteria"/>
</dbReference>
<evidence type="ECO:0000256" key="1">
    <source>
        <dbReference type="ARBA" id="ARBA00007074"/>
    </source>
</evidence>
<dbReference type="GO" id="GO:0006508">
    <property type="term" value="P:proteolysis"/>
    <property type="evidence" value="ECO:0007669"/>
    <property type="project" value="UniProtKB-KW"/>
</dbReference>
<organism evidence="7 8">
    <name type="scientific">Scardovia inopinata F0304</name>
    <dbReference type="NCBI Taxonomy" id="641146"/>
    <lineage>
        <taxon>Bacteria</taxon>
        <taxon>Bacillati</taxon>
        <taxon>Actinomycetota</taxon>
        <taxon>Actinomycetes</taxon>
        <taxon>Bifidobacteriales</taxon>
        <taxon>Bifidobacteriaceae</taxon>
        <taxon>Scardovia</taxon>
    </lineage>
</organism>
<dbReference type="AlphaFoldDB" id="W5IIP9"/>
<sequence length="396" mass="40748">MHKFLFFWPLFWCVDIMEKTHEVNSKDCVLSKGRHAPEHTGFFASLRGQSSSSAKSVLSVPSHAKALRLGTIVPSIAVLAALAGSTAPAIASNNGILSADASSSSSVSRSTDRNELLDESSSVTTAKNASWSLSDNSSNTHVPYSPTKDQQTARTNLESLVSTATTIYNSSPKADSAKKASLKSALNTAADRLKNTETSTADLNSAGVALSSAATSVKSSQAAADAAENANQAGTTNGNTRTTTNSQTGNTATRSTRTTTTQQATVPSITTPSTVTGSGTGAKVAALAVSYAGRAPYRWGGSTPAGWDCSGMVMWVYARFGVGLPHSSGAQAGAGTAVPSLAQAKPGDILANGSHAAIYIGNGKIINALNPSRGTQVTPISWGFPGGNYAIRRIFN</sequence>
<feature type="compositionally biased region" description="Polar residues" evidence="5">
    <location>
        <begin position="119"/>
        <end position="153"/>
    </location>
</feature>
<keyword evidence="2" id="KW-0645">Protease</keyword>
<dbReference type="EMBL" id="ADCX01000002">
    <property type="protein sequence ID" value="EFG26746.2"/>
    <property type="molecule type" value="Genomic_DNA"/>
</dbReference>
<proteinExistence type="inferred from homology"/>
<evidence type="ECO:0000256" key="2">
    <source>
        <dbReference type="ARBA" id="ARBA00022670"/>
    </source>
</evidence>
<evidence type="ECO:0000256" key="5">
    <source>
        <dbReference type="SAM" id="MobiDB-lite"/>
    </source>
</evidence>
<dbReference type="SUPFAM" id="SSF54001">
    <property type="entry name" value="Cysteine proteinases"/>
    <property type="match status" value="1"/>
</dbReference>
<protein>
    <recommendedName>
        <fullName evidence="6">NlpC/P60 domain-containing protein</fullName>
    </recommendedName>
</protein>
<feature type="compositionally biased region" description="Low complexity" evidence="5">
    <location>
        <begin position="99"/>
        <end position="109"/>
    </location>
</feature>
<evidence type="ECO:0000259" key="6">
    <source>
        <dbReference type="PROSITE" id="PS51935"/>
    </source>
</evidence>
<keyword evidence="3" id="KW-0378">Hydrolase</keyword>
<dbReference type="InterPro" id="IPR038765">
    <property type="entry name" value="Papain-like_cys_pep_sf"/>
</dbReference>
<evidence type="ECO:0000256" key="4">
    <source>
        <dbReference type="ARBA" id="ARBA00022807"/>
    </source>
</evidence>
<keyword evidence="4" id="KW-0788">Thiol protease</keyword>
<feature type="domain" description="NlpC/P60" evidence="6">
    <location>
        <begin position="278"/>
        <end position="396"/>
    </location>
</feature>
<dbReference type="PANTHER" id="PTHR47053:SF1">
    <property type="entry name" value="MUREIN DD-ENDOPEPTIDASE MEPH-RELATED"/>
    <property type="match status" value="1"/>
</dbReference>
<accession>W5IIP9</accession>
<dbReference type="HOGENOM" id="CLU_818588_0_0_11"/>
<dbReference type="PROSITE" id="PS51935">
    <property type="entry name" value="NLPC_P60"/>
    <property type="match status" value="1"/>
</dbReference>
<dbReference type="Pfam" id="PF00877">
    <property type="entry name" value="NLPC_P60"/>
    <property type="match status" value="1"/>
</dbReference>
<dbReference type="GO" id="GO:0008234">
    <property type="term" value="F:cysteine-type peptidase activity"/>
    <property type="evidence" value="ECO:0007669"/>
    <property type="project" value="UniProtKB-KW"/>
</dbReference>
<evidence type="ECO:0000256" key="3">
    <source>
        <dbReference type="ARBA" id="ARBA00022801"/>
    </source>
</evidence>
<gene>
    <name evidence="7" type="ORF">HMPREF9020_00373</name>
</gene>
<feature type="region of interest" description="Disordered" evidence="5">
    <location>
        <begin position="99"/>
        <end position="153"/>
    </location>
</feature>
<dbReference type="InterPro" id="IPR000064">
    <property type="entry name" value="NLP_P60_dom"/>
</dbReference>
<evidence type="ECO:0000313" key="7">
    <source>
        <dbReference type="EMBL" id="EFG26746.2"/>
    </source>
</evidence>
<dbReference type="PANTHER" id="PTHR47053">
    <property type="entry name" value="MUREIN DD-ENDOPEPTIDASE MEPH-RELATED"/>
    <property type="match status" value="1"/>
</dbReference>
<keyword evidence="8" id="KW-1185">Reference proteome</keyword>
<dbReference type="Gene3D" id="3.90.1720.10">
    <property type="entry name" value="endopeptidase domain like (from Nostoc punctiforme)"/>
    <property type="match status" value="1"/>
</dbReference>
<comment type="similarity">
    <text evidence="1">Belongs to the peptidase C40 family.</text>
</comment>
<feature type="region of interest" description="Disordered" evidence="5">
    <location>
        <begin position="223"/>
        <end position="277"/>
    </location>
</feature>
<name>W5IIP9_SCAIO</name>
<reference evidence="7 8" key="1">
    <citation type="submission" date="2012-01" db="EMBL/GenBank/DDBJ databases">
        <title>The Genome Sequence of Scardovia inopinata F0304.</title>
        <authorList>
            <consortium name="The Broad Institute Genome Sequencing Platform"/>
            <person name="Earl A."/>
            <person name="Ward D."/>
            <person name="Feldgarden M."/>
            <person name="Gevers D."/>
            <person name="Izard J."/>
            <person name="Baranova O.V."/>
            <person name="Blanton J.M."/>
            <person name="Tanner A.C."/>
            <person name="Dewhirst F.E."/>
            <person name="Young S.K."/>
            <person name="Zeng Q."/>
            <person name="Gargeya S."/>
            <person name="Fitzgerald M."/>
            <person name="Haas B."/>
            <person name="Abouelleil A."/>
            <person name="Alvarado L."/>
            <person name="Arachchi H.M."/>
            <person name="Berlin A."/>
            <person name="Chapman S.B."/>
            <person name="Gearin G."/>
            <person name="Goldberg J."/>
            <person name="Griggs A."/>
            <person name="Gujja S."/>
            <person name="Hansen M."/>
            <person name="Heiman D."/>
            <person name="Howarth C."/>
            <person name="Larimer J."/>
            <person name="Lui A."/>
            <person name="MacDonald P.J."/>
            <person name="McCowen C."/>
            <person name="Montmayeur A."/>
            <person name="Murphy C."/>
            <person name="Neiman D."/>
            <person name="Pearson M."/>
            <person name="Priest M."/>
            <person name="Roberts A."/>
            <person name="Saif S."/>
            <person name="Shea T."/>
            <person name="Sisk P."/>
            <person name="Stolte C."/>
            <person name="Sykes S."/>
            <person name="Wortman J."/>
            <person name="Nusbaum C."/>
            <person name="Birren B."/>
        </authorList>
    </citation>
    <scope>NUCLEOTIDE SEQUENCE [LARGE SCALE GENOMIC DNA]</scope>
    <source>
        <strain evidence="7 8">F0304</strain>
    </source>
</reference>
<comment type="caution">
    <text evidence="7">The sequence shown here is derived from an EMBL/GenBank/DDBJ whole genome shotgun (WGS) entry which is preliminary data.</text>
</comment>
<dbReference type="Proteomes" id="UP000005777">
    <property type="component" value="Unassembled WGS sequence"/>
</dbReference>
<dbReference type="InterPro" id="IPR051202">
    <property type="entry name" value="Peptidase_C40"/>
</dbReference>